<protein>
    <submittedName>
        <fullName evidence="2">Uncharacterized protein</fullName>
    </submittedName>
</protein>
<name>A0A367LCM1_9HYPO</name>
<keyword evidence="1" id="KW-0812">Transmembrane</keyword>
<evidence type="ECO:0000313" key="2">
    <source>
        <dbReference type="EMBL" id="RCI12165.1"/>
    </source>
</evidence>
<organism evidence="2 3">
    <name type="scientific">Ophiocordyceps polyrhachis-furcata BCC 54312</name>
    <dbReference type="NCBI Taxonomy" id="1330021"/>
    <lineage>
        <taxon>Eukaryota</taxon>
        <taxon>Fungi</taxon>
        <taxon>Dikarya</taxon>
        <taxon>Ascomycota</taxon>
        <taxon>Pezizomycotina</taxon>
        <taxon>Sordariomycetes</taxon>
        <taxon>Hypocreomycetidae</taxon>
        <taxon>Hypocreales</taxon>
        <taxon>Ophiocordycipitaceae</taxon>
        <taxon>Ophiocordyceps</taxon>
    </lineage>
</organism>
<keyword evidence="3" id="KW-1185">Reference proteome</keyword>
<accession>A0A367LCM1</accession>
<evidence type="ECO:0000313" key="3">
    <source>
        <dbReference type="Proteomes" id="UP000253664"/>
    </source>
</evidence>
<feature type="transmembrane region" description="Helical" evidence="1">
    <location>
        <begin position="25"/>
        <end position="43"/>
    </location>
</feature>
<dbReference type="AlphaFoldDB" id="A0A367LCM1"/>
<sequence length="182" mass="20784">MGERGREGNESEEIPPSARTRKRPAVFSFWLFPVALIACLTFLPPAPLYQHAEVPTWGGSLEIPGLVAFSCPVWKTSVNVKQGQERQKRCRRNRRNITKTFKKTDKVYHLNHSVTLPRDTNHPLIKQHISIPFLTPPTPNSLSHPHPFHPIPPPPPSSNLVTNPFKMEYYVKLTIRTDLTRP</sequence>
<dbReference type="EMBL" id="LKCN02000007">
    <property type="protein sequence ID" value="RCI12165.1"/>
    <property type="molecule type" value="Genomic_DNA"/>
</dbReference>
<keyword evidence="1" id="KW-1133">Transmembrane helix</keyword>
<keyword evidence="1" id="KW-0472">Membrane</keyword>
<comment type="caution">
    <text evidence="2">The sequence shown here is derived from an EMBL/GenBank/DDBJ whole genome shotgun (WGS) entry which is preliminary data.</text>
</comment>
<gene>
    <name evidence="2" type="ORF">L249_1227</name>
</gene>
<reference evidence="2 3" key="1">
    <citation type="journal article" date="2015" name="BMC Genomics">
        <title>Insights from the genome of Ophiocordyceps polyrhachis-furcata to pathogenicity and host specificity in insect fungi.</title>
        <authorList>
            <person name="Wichadakul D."/>
            <person name="Kobmoo N."/>
            <person name="Ingsriswang S."/>
            <person name="Tangphatsornruang S."/>
            <person name="Chantasingh D."/>
            <person name="Luangsa-ard J.J."/>
            <person name="Eurwilaichitr L."/>
        </authorList>
    </citation>
    <scope>NUCLEOTIDE SEQUENCE [LARGE SCALE GENOMIC DNA]</scope>
    <source>
        <strain evidence="2 3">BCC 54312</strain>
    </source>
</reference>
<dbReference type="Proteomes" id="UP000253664">
    <property type="component" value="Unassembled WGS sequence"/>
</dbReference>
<evidence type="ECO:0000256" key="1">
    <source>
        <dbReference type="SAM" id="Phobius"/>
    </source>
</evidence>
<proteinExistence type="predicted"/>